<reference evidence="2 3" key="1">
    <citation type="journal article" date="2017" name="Genome Announc.">
        <title>Genome sequence of the saprophytic ascomycete Epicoccum nigrum ICMP 19927 strain isolated from New Zealand.</title>
        <authorList>
            <person name="Fokin M."/>
            <person name="Fleetwood D."/>
            <person name="Weir B.S."/>
            <person name="Villas-Boas S.G."/>
        </authorList>
    </citation>
    <scope>NUCLEOTIDE SEQUENCE [LARGE SCALE GENOMIC DNA]</scope>
    <source>
        <strain evidence="2 3">ICMP 19927</strain>
    </source>
</reference>
<keyword evidence="3" id="KW-1185">Reference proteome</keyword>
<accession>A0A1Y2ME94</accession>
<dbReference type="Proteomes" id="UP000193240">
    <property type="component" value="Unassembled WGS sequence"/>
</dbReference>
<dbReference type="InParanoid" id="A0A1Y2ME94"/>
<proteinExistence type="predicted"/>
<dbReference type="PANTHER" id="PTHR24148:SF64">
    <property type="entry name" value="HETEROKARYON INCOMPATIBILITY DOMAIN-CONTAINING PROTEIN"/>
    <property type="match status" value="1"/>
</dbReference>
<organism evidence="2 3">
    <name type="scientific">Epicoccum nigrum</name>
    <name type="common">Soil fungus</name>
    <name type="synonym">Epicoccum purpurascens</name>
    <dbReference type="NCBI Taxonomy" id="105696"/>
    <lineage>
        <taxon>Eukaryota</taxon>
        <taxon>Fungi</taxon>
        <taxon>Dikarya</taxon>
        <taxon>Ascomycota</taxon>
        <taxon>Pezizomycotina</taxon>
        <taxon>Dothideomycetes</taxon>
        <taxon>Pleosporomycetidae</taxon>
        <taxon>Pleosporales</taxon>
        <taxon>Pleosporineae</taxon>
        <taxon>Didymellaceae</taxon>
        <taxon>Epicoccum</taxon>
    </lineage>
</organism>
<dbReference type="EMBL" id="KZ107838">
    <property type="protein sequence ID" value="OSS54119.1"/>
    <property type="molecule type" value="Genomic_DNA"/>
</dbReference>
<dbReference type="OMA" id="GYMRLVY"/>
<dbReference type="InterPro" id="IPR052895">
    <property type="entry name" value="HetReg/Transcr_Mod"/>
</dbReference>
<feature type="domain" description="Heterokaryon incompatibility" evidence="1">
    <location>
        <begin position="57"/>
        <end position="221"/>
    </location>
</feature>
<dbReference type="Pfam" id="PF26639">
    <property type="entry name" value="Het-6_barrel"/>
    <property type="match status" value="1"/>
</dbReference>
<dbReference type="PANTHER" id="PTHR24148">
    <property type="entry name" value="ANKYRIN REPEAT DOMAIN-CONTAINING PROTEIN 39 HOMOLOG-RELATED"/>
    <property type="match status" value="1"/>
</dbReference>
<dbReference type="InterPro" id="IPR010730">
    <property type="entry name" value="HET"/>
</dbReference>
<protein>
    <recommendedName>
        <fullName evidence="1">Heterokaryon incompatibility domain-containing protein</fullName>
    </recommendedName>
</protein>
<evidence type="ECO:0000313" key="3">
    <source>
        <dbReference type="Proteomes" id="UP000193240"/>
    </source>
</evidence>
<evidence type="ECO:0000259" key="1">
    <source>
        <dbReference type="Pfam" id="PF06985"/>
    </source>
</evidence>
<gene>
    <name evidence="2" type="ORF">B5807_01473</name>
</gene>
<dbReference type="Pfam" id="PF06985">
    <property type="entry name" value="HET"/>
    <property type="match status" value="1"/>
</dbReference>
<dbReference type="AlphaFoldDB" id="A0A1Y2ME94"/>
<evidence type="ECO:0000313" key="2">
    <source>
        <dbReference type="EMBL" id="OSS54119.1"/>
    </source>
</evidence>
<name>A0A1Y2ME94_EPING</name>
<sequence>MDDISMGNPFNGTSELYQYSPLPNPGDVRLMELQPGHGSASLICRIFIVALSNAPQYEALSYTWGDPSDLHNLYQEPEGPSASMTNVRIGGGLYEALMQLRDAAKPRVLWVDAVCIDQENLPERGEQVKIMRKIYNSATHVLIWLGSEDDKTSAALHMITELKNHVASRGLSLEALRALKDEDPVTEILGMEDHVYSAECLAPLWNLYHRPWFRRIWVIQEATAGGSRSQVHIGSHVIPWDDLGMATLWLVAFLWSSPLADKDKGWAGTGNALTMWQARLQAHKTPPSVLDEARAFLATDARDKVYALWGYPAFQRLSEEFGFMPDYTMSLRETYKSVTMLTLRSSQTLEILHYVDHPVLADDESEWPSWIPRWDRLVLPWSFPLQDYALYSNKSYGNFSLTKDPQEGILELKGVSISYVSNVAQHIDWNSSSDGTKLHNPATLAEFWDDVLQNSRNQGPKDPFAGLAQALTAGLDSDYNSAANTSARHTADAIDFLLYSFDSNQPRTQPQPLSSLHNHLLSLQSKYPQGDRLRYQKDIVWICTKRRLFHTRGGLFGLGPLAMRPGDVIAILYGGFTPFVLRPRGAHFLLVGECYVNDVMGEDALELCRREDWSGGVEERVFKLI</sequence>